<dbReference type="Proteomes" id="UP001243212">
    <property type="component" value="Unassembled WGS sequence"/>
</dbReference>
<evidence type="ECO:0000313" key="1">
    <source>
        <dbReference type="EMBL" id="MDP9805725.1"/>
    </source>
</evidence>
<comment type="caution">
    <text evidence="1">The sequence shown here is derived from an EMBL/GenBank/DDBJ whole genome shotgun (WGS) entry which is preliminary data.</text>
</comment>
<reference evidence="1 2" key="1">
    <citation type="submission" date="2023-07" db="EMBL/GenBank/DDBJ databases">
        <title>Sequencing the genomes of 1000 actinobacteria strains.</title>
        <authorList>
            <person name="Klenk H.-P."/>
        </authorList>
    </citation>
    <scope>NUCLEOTIDE SEQUENCE [LARGE SCALE GENOMIC DNA]</scope>
    <source>
        <strain evidence="1 2">DSM 17163</strain>
    </source>
</reference>
<proteinExistence type="predicted"/>
<keyword evidence="2" id="KW-1185">Reference proteome</keyword>
<organism evidence="1 2">
    <name type="scientific">Trueperella bonasi</name>
    <dbReference type="NCBI Taxonomy" id="312286"/>
    <lineage>
        <taxon>Bacteria</taxon>
        <taxon>Bacillati</taxon>
        <taxon>Actinomycetota</taxon>
        <taxon>Actinomycetes</taxon>
        <taxon>Actinomycetales</taxon>
        <taxon>Actinomycetaceae</taxon>
        <taxon>Trueperella</taxon>
    </lineage>
</organism>
<name>A0ABT9NET9_9ACTO</name>
<evidence type="ECO:0000313" key="2">
    <source>
        <dbReference type="Proteomes" id="UP001243212"/>
    </source>
</evidence>
<protein>
    <submittedName>
        <fullName evidence="1">Uncharacterized protein</fullName>
    </submittedName>
</protein>
<dbReference type="EMBL" id="JAUSQX010000001">
    <property type="protein sequence ID" value="MDP9805725.1"/>
    <property type="molecule type" value="Genomic_DNA"/>
</dbReference>
<accession>A0ABT9NET9</accession>
<gene>
    <name evidence="1" type="ORF">J2S70_000307</name>
</gene>
<sequence>MEALKYLPMGISPIAPTVGDEVQGVFGRLAEAIKATHLLRLRMLSHGSDIRFGIGLGDIEEIGDGIQDGSAWWDARAALEDVQQLYQTSGWSGVRTGVNHDDPRLAPSLQLIDVSVSELKPSVVRTLLGLLTGESNQETAIAVGISPSANSQRVQTNQLRPLAAAMVSHWPHSS</sequence>